<dbReference type="Pfam" id="PF00782">
    <property type="entry name" value="DSPc"/>
    <property type="match status" value="1"/>
</dbReference>
<dbReference type="SUPFAM" id="SSF48350">
    <property type="entry name" value="GTPase activation domain, GAP"/>
    <property type="match status" value="1"/>
</dbReference>
<dbReference type="PANTHER" id="PTHR23339">
    <property type="entry name" value="TYROSINE SPECIFIC PROTEIN PHOSPHATASE AND DUAL SPECIFICITY PROTEIN PHOSPHATASE"/>
    <property type="match status" value="1"/>
</dbReference>
<feature type="domain" description="Tyrosine specific protein phosphatases" evidence="8">
    <location>
        <begin position="155"/>
        <end position="222"/>
    </location>
</feature>
<evidence type="ECO:0000256" key="3">
    <source>
        <dbReference type="ARBA" id="ARBA00022912"/>
    </source>
</evidence>
<keyword evidence="2" id="KW-0378">Hydrolase</keyword>
<dbReference type="PROSITE" id="PS00383">
    <property type="entry name" value="TYR_PHOSPHATASE_1"/>
    <property type="match status" value="1"/>
</dbReference>
<evidence type="ECO:0000259" key="8">
    <source>
        <dbReference type="PROSITE" id="PS50056"/>
    </source>
</evidence>
<reference evidence="10" key="1">
    <citation type="submission" date="2025-08" db="UniProtKB">
        <authorList>
            <consortium name="RefSeq"/>
        </authorList>
    </citation>
    <scope>IDENTIFICATION</scope>
    <source>
        <tissue evidence="10">Whole body</tissue>
    </source>
</reference>
<name>A0AAJ7W8A2_9HYME</name>
<dbReference type="SUPFAM" id="SSF52799">
    <property type="entry name" value="(Phosphotyrosine protein) phosphatases II"/>
    <property type="match status" value="1"/>
</dbReference>
<evidence type="ECO:0000256" key="5">
    <source>
        <dbReference type="ARBA" id="ARBA00060867"/>
    </source>
</evidence>
<dbReference type="SMART" id="SM00195">
    <property type="entry name" value="DSPc"/>
    <property type="match status" value="1"/>
</dbReference>
<evidence type="ECO:0000313" key="10">
    <source>
        <dbReference type="RefSeq" id="XP_026666792.1"/>
    </source>
</evidence>
<dbReference type="InterPro" id="IPR049573">
    <property type="entry name" value="PTPDC1_PTP"/>
</dbReference>
<comment type="function">
    <text evidence="4">May play roles in cilia formation and/or maintenance.</text>
</comment>
<dbReference type="InterPro" id="IPR016130">
    <property type="entry name" value="Tyr_Pase_AS"/>
</dbReference>
<sequence>MDVSSLVPAGFQSNHIDLCEVQAGYNKFSENLRKLTPQAIQCAIFCGGSRCKYENPKAWPPVHMAIQNIFSHWVTDDVLAMARPNTAQIIKKDVIAQFQGWSIKTIINLQTPGEHASCGGPLEESGFTYDPNVFMKHGIYYYNFALKDYGDATVSKLLDMVKVMAFAVQEGRVAIHCHAGLGRTGVLIACYLIYSLRVRANDAIRFVRMKRPCAIQTRGQILCIQEFEHFVLPQMIVFPLNSTIGDRKPCSLQSHLKKQHNILHGYEQRTFKYIPKIVFTICERILQLCDCQEDNSPCEIQYTISNTTFTQKFISHVLDKMKDSKGNIKHSYSWTESLADSYDCSSSTKACASGSQASSRDTSDDIGRLSDVFCTSPDTPFSDSTFLGTPTIVGDGIHEQDLTENDCYKEIQSHIDLKVAAENTSLEIVSAEQAIRALVRDNATLPDKTKKRIQNYQMDLNHRSSAWQRIQMETNLDILSGLLFEWLETLKHPLLDVDSLSYIVVWSTKPQKCLEKLPTCNRYLLEYLLRFICRLRPMTIESQSLITKRFMATLTQQSTWIKNNFYPSNNCFIHVSRRYTTIASTYSQRMHIRSTNAQHN</sequence>
<keyword evidence="9" id="KW-1185">Reference proteome</keyword>
<dbReference type="InterPro" id="IPR000387">
    <property type="entry name" value="Tyr_Pase_dom"/>
</dbReference>
<evidence type="ECO:0000256" key="4">
    <source>
        <dbReference type="ARBA" id="ARBA00056295"/>
    </source>
</evidence>
<evidence type="ECO:0000256" key="1">
    <source>
        <dbReference type="ARBA" id="ARBA00022794"/>
    </source>
</evidence>
<dbReference type="InterPro" id="IPR000340">
    <property type="entry name" value="Dual-sp_phosphatase_cat-dom"/>
</dbReference>
<dbReference type="RefSeq" id="XP_026666792.1">
    <property type="nucleotide sequence ID" value="XM_026810991.1"/>
</dbReference>
<dbReference type="InterPro" id="IPR008936">
    <property type="entry name" value="Rho_GTPase_activation_prot"/>
</dbReference>
<evidence type="ECO:0000313" key="9">
    <source>
        <dbReference type="Proteomes" id="UP000694925"/>
    </source>
</evidence>
<protein>
    <recommendedName>
        <fullName evidence="6">Protein tyrosine phosphatase domain-containing protein 1</fullName>
    </recommendedName>
</protein>
<feature type="domain" description="Tyrosine-protein phosphatase" evidence="7">
    <location>
        <begin position="69"/>
        <end position="233"/>
    </location>
</feature>
<dbReference type="InterPro" id="IPR029021">
    <property type="entry name" value="Prot-tyrosine_phosphatase-like"/>
</dbReference>
<dbReference type="PROSITE" id="PS50056">
    <property type="entry name" value="TYR_PHOSPHATASE_2"/>
    <property type="match status" value="1"/>
</dbReference>
<evidence type="ECO:0000256" key="2">
    <source>
        <dbReference type="ARBA" id="ARBA00022801"/>
    </source>
</evidence>
<dbReference type="Gene3D" id="1.10.555.10">
    <property type="entry name" value="Rho GTPase activation protein"/>
    <property type="match status" value="1"/>
</dbReference>
<dbReference type="SMART" id="SM00404">
    <property type="entry name" value="PTPc_motif"/>
    <property type="match status" value="1"/>
</dbReference>
<dbReference type="GO" id="GO:0060271">
    <property type="term" value="P:cilium assembly"/>
    <property type="evidence" value="ECO:0007669"/>
    <property type="project" value="InterPro"/>
</dbReference>
<dbReference type="Proteomes" id="UP000694925">
    <property type="component" value="Unplaced"/>
</dbReference>
<dbReference type="Gene3D" id="3.90.190.10">
    <property type="entry name" value="Protein tyrosine phosphatase superfamily"/>
    <property type="match status" value="1"/>
</dbReference>
<dbReference type="GO" id="GO:0004725">
    <property type="term" value="F:protein tyrosine phosphatase activity"/>
    <property type="evidence" value="ECO:0007669"/>
    <property type="project" value="InterPro"/>
</dbReference>
<dbReference type="CDD" id="cd14506">
    <property type="entry name" value="PTP_PTPDC1"/>
    <property type="match status" value="1"/>
</dbReference>
<organism evidence="9 10">
    <name type="scientific">Ceratina calcarata</name>
    <dbReference type="NCBI Taxonomy" id="156304"/>
    <lineage>
        <taxon>Eukaryota</taxon>
        <taxon>Metazoa</taxon>
        <taxon>Ecdysozoa</taxon>
        <taxon>Arthropoda</taxon>
        <taxon>Hexapoda</taxon>
        <taxon>Insecta</taxon>
        <taxon>Pterygota</taxon>
        <taxon>Neoptera</taxon>
        <taxon>Endopterygota</taxon>
        <taxon>Hymenoptera</taxon>
        <taxon>Apocrita</taxon>
        <taxon>Aculeata</taxon>
        <taxon>Apoidea</taxon>
        <taxon>Anthophila</taxon>
        <taxon>Apidae</taxon>
        <taxon>Ceratina</taxon>
        <taxon>Zadontomerus</taxon>
    </lineage>
</organism>
<dbReference type="InterPro" id="IPR050561">
    <property type="entry name" value="PTP"/>
</dbReference>
<evidence type="ECO:0000256" key="6">
    <source>
        <dbReference type="ARBA" id="ARBA00072096"/>
    </source>
</evidence>
<proteinExistence type="inferred from homology"/>
<keyword evidence="1" id="KW-0970">Cilium biogenesis/degradation</keyword>
<dbReference type="GeneID" id="108632969"/>
<keyword evidence="3" id="KW-0904">Protein phosphatase</keyword>
<dbReference type="InterPro" id="IPR020422">
    <property type="entry name" value="TYR_PHOSPHATASE_DUAL_dom"/>
</dbReference>
<dbReference type="AlphaFoldDB" id="A0AAJ7W8A2"/>
<evidence type="ECO:0000259" key="7">
    <source>
        <dbReference type="PROSITE" id="PS50054"/>
    </source>
</evidence>
<dbReference type="InterPro" id="IPR003595">
    <property type="entry name" value="Tyr_Pase_cat"/>
</dbReference>
<dbReference type="FunFam" id="3.90.190.10:FF:000027">
    <property type="entry name" value="Protein tyrosine phosphatase domain containing 1"/>
    <property type="match status" value="1"/>
</dbReference>
<comment type="similarity">
    <text evidence="5">Belongs to the protein-tyrosine phosphatase family. Non-receptor class PTPDC1 subfamily.</text>
</comment>
<dbReference type="PROSITE" id="PS50054">
    <property type="entry name" value="TYR_PHOSPHATASE_DUAL"/>
    <property type="match status" value="1"/>
</dbReference>
<gene>
    <name evidence="10" type="primary">LOC108632969</name>
</gene>
<accession>A0AAJ7W8A2</accession>